<reference evidence="1 2" key="1">
    <citation type="submission" date="2014-06" db="EMBL/GenBank/DDBJ databases">
        <authorList>
            <person name="Ngugi D.K."/>
            <person name="Blom J."/>
            <person name="Alam I."/>
            <person name="Rashid M."/>
            <person name="Baalawi W."/>
            <person name="Zhang G."/>
            <person name="Hikmawan T."/>
            <person name="Guan Y."/>
            <person name="Antunes A."/>
            <person name="Siam R."/>
            <person name="El-Dorry H."/>
            <person name="Bajic V."/>
            <person name="Stingl U."/>
        </authorList>
    </citation>
    <scope>NUCLEOTIDE SEQUENCE [LARGE SCALE GENOMIC DNA]</scope>
    <source>
        <strain evidence="1">SCGC AAA799-P11</strain>
    </source>
</reference>
<dbReference type="Proteomes" id="UP000029387">
    <property type="component" value="Unassembled WGS sequence"/>
</dbReference>
<comment type="caution">
    <text evidence="1">The sequence shown here is derived from an EMBL/GenBank/DDBJ whole genome shotgun (WGS) entry which is preliminary data.</text>
</comment>
<dbReference type="PATRIC" id="fig|1502295.3.peg.617"/>
<protein>
    <recommendedName>
        <fullName evidence="3">DUF424 domain-containing protein</fullName>
    </recommendedName>
</protein>
<proteinExistence type="predicted"/>
<dbReference type="EMBL" id="JOSZ01000006">
    <property type="protein sequence ID" value="KFM19642.1"/>
    <property type="molecule type" value="Genomic_DNA"/>
</dbReference>
<evidence type="ECO:0008006" key="3">
    <source>
        <dbReference type="Google" id="ProtNLM"/>
    </source>
</evidence>
<accession>A0A087S1N8</accession>
<keyword evidence="2" id="KW-1185">Reference proteome</keyword>
<dbReference type="Pfam" id="PF04242">
    <property type="entry name" value="DUF424"/>
    <property type="match status" value="1"/>
</dbReference>
<name>A0A087S1N8_9ARCH</name>
<organism evidence="1 2">
    <name type="scientific">Marine Group I thaumarchaeote SCGC AAA799-P11</name>
    <dbReference type="NCBI Taxonomy" id="1502295"/>
    <lineage>
        <taxon>Archaea</taxon>
        <taxon>Nitrososphaerota</taxon>
        <taxon>Marine Group I</taxon>
    </lineage>
</organism>
<dbReference type="Gene3D" id="3.30.1860.10">
    <property type="entry name" value="uncharacterized conserved protein from methanopyrus kandleri domain like"/>
    <property type="match status" value="1"/>
</dbReference>
<evidence type="ECO:0000313" key="1">
    <source>
        <dbReference type="EMBL" id="KFM19642.1"/>
    </source>
</evidence>
<gene>
    <name evidence="1" type="ORF">AAA799P11_00631</name>
</gene>
<sequence>MPFAVRQTDYQKNPMLSICDAELLGKTIVEGELNMHISESYYGERFVEKDEAQTLLKNSAIINMVGDETVSLSIGLGIGSENGIKKISGVPFLIVFKM</sequence>
<dbReference type="AlphaFoldDB" id="A0A087S1N8"/>
<dbReference type="InterPro" id="IPR007355">
    <property type="entry name" value="DUF424"/>
</dbReference>
<evidence type="ECO:0000313" key="2">
    <source>
        <dbReference type="Proteomes" id="UP000029387"/>
    </source>
</evidence>